<dbReference type="InterPro" id="IPR003731">
    <property type="entry name" value="Di-Nase_FeMo-co_biosynth"/>
</dbReference>
<proteinExistence type="predicted"/>
<name>D9R5U6_LACSW</name>
<protein>
    <submittedName>
        <fullName evidence="5">Dinitrogenase iron-molybdenum cofactor biosynthesis protein</fullName>
    </submittedName>
</protein>
<dbReference type="InterPro" id="IPR017900">
    <property type="entry name" value="4Fe4S_Fe_S_CS"/>
</dbReference>
<dbReference type="HOGENOM" id="CLU_024839_8_1_9"/>
<gene>
    <name evidence="5" type="ordered locus">Closa_2729</name>
</gene>
<dbReference type="InterPro" id="IPR027417">
    <property type="entry name" value="P-loop_NTPase"/>
</dbReference>
<sequence length="416" mass="45350">MVISVLSGKGGTGKTTVVAALSEIAKKVIKVDCDVDAPNLYLFYKGTDIEKKNFYGGKKARINRSLCINCEICEEVCKFGAIKNCTIDLFSCEGCGACKVVCPQNAISLVEEKTADVFLTKTEKGIISRAMMGVGSDGSGKLVTYLRKNVKRFEDGKNITIIDGSPGIGCSVIASITETDVALIVTEPTKSGLDDLKRILELSERFETRVMICINKYDINSDMTAQIEAFAEDKKLFVAGKIPFDKKVMESVNTLKPITEFEDSSARKAIEEMWLRMNSYMVITKMQNNTNHNWRNVMMRVAVASDGSMVSGHFGHCEGFTLYDVDNVEVVNKSFVANPGHKPGYLPVFLKEQKANVIIAGGMGEAAQQLFIENGIEVVVGAQGIADDIVKQFIGGVLKSTGSVCTEHSHEGHCND</sequence>
<dbReference type="InterPro" id="IPR033913">
    <property type="entry name" value="MTH1175_dom"/>
</dbReference>
<organism evidence="5 6">
    <name type="scientific">Lacrimispora saccharolytica (strain ATCC 35040 / DSM 2544 / NRCC 2533 / WM1)</name>
    <name type="common">Clostridium saccharolyticum</name>
    <dbReference type="NCBI Taxonomy" id="610130"/>
    <lineage>
        <taxon>Bacteria</taxon>
        <taxon>Bacillati</taxon>
        <taxon>Bacillota</taxon>
        <taxon>Clostridia</taxon>
        <taxon>Lachnospirales</taxon>
        <taxon>Lachnospiraceae</taxon>
        <taxon>Lacrimispora</taxon>
    </lineage>
</organism>
<dbReference type="SUPFAM" id="SSF52540">
    <property type="entry name" value="P-loop containing nucleoside triphosphate hydrolases"/>
    <property type="match status" value="1"/>
</dbReference>
<dbReference type="PaxDb" id="610130-Closa_2729"/>
<feature type="domain" description="4Fe-4S ferredoxin-type" evidence="4">
    <location>
        <begin position="58"/>
        <end position="82"/>
    </location>
</feature>
<evidence type="ECO:0000259" key="4">
    <source>
        <dbReference type="PROSITE" id="PS51379"/>
    </source>
</evidence>
<reference evidence="5" key="1">
    <citation type="submission" date="2010-07" db="EMBL/GenBank/DDBJ databases">
        <title>Complete sequence of Clostridium saccharolyticum WM1.</title>
        <authorList>
            <consortium name="US DOE Joint Genome Institute"/>
            <person name="Lucas S."/>
            <person name="Copeland A."/>
            <person name="Lapidus A."/>
            <person name="Cheng J.-F."/>
            <person name="Bruce D."/>
            <person name="Goodwin L."/>
            <person name="Pitluck S."/>
            <person name="Chertkov O."/>
            <person name="Detter J.C."/>
            <person name="Han C."/>
            <person name="Tapia R."/>
            <person name="Land M."/>
            <person name="Hauser L."/>
            <person name="Chang Y.-J."/>
            <person name="Jeffries C."/>
            <person name="Kyrpides N."/>
            <person name="Ivanova N."/>
            <person name="Mikhailova N."/>
            <person name="Mouttaki H."/>
            <person name="Lin L."/>
            <person name="Zhou J."/>
            <person name="Hemme C.L."/>
            <person name="Woyke T."/>
        </authorList>
    </citation>
    <scope>NUCLEOTIDE SEQUENCE [LARGE SCALE GENOMIC DNA]</scope>
    <source>
        <strain evidence="5">WM1</strain>
    </source>
</reference>
<dbReference type="PANTHER" id="PTHR43534:SF1">
    <property type="entry name" value="4FE-4S CLUSTER CONTAINING PARA FAMILY ATPASE PROTEIN"/>
    <property type="match status" value="1"/>
</dbReference>
<evidence type="ECO:0000313" key="6">
    <source>
        <dbReference type="Proteomes" id="UP000001662"/>
    </source>
</evidence>
<dbReference type="CDD" id="cd03110">
    <property type="entry name" value="SIMIBI_bact_arch"/>
    <property type="match status" value="1"/>
</dbReference>
<dbReference type="CDD" id="cd00851">
    <property type="entry name" value="MTH1175"/>
    <property type="match status" value="1"/>
</dbReference>
<feature type="domain" description="4Fe-4S ferredoxin-type" evidence="4">
    <location>
        <begin position="83"/>
        <end position="112"/>
    </location>
</feature>
<evidence type="ECO:0000256" key="2">
    <source>
        <dbReference type="ARBA" id="ARBA00023004"/>
    </source>
</evidence>
<dbReference type="eggNOG" id="COG1149">
    <property type="taxonomic scope" value="Bacteria"/>
</dbReference>
<keyword evidence="2" id="KW-0408">Iron</keyword>
<dbReference type="PROSITE" id="PS51379">
    <property type="entry name" value="4FE4S_FER_2"/>
    <property type="match status" value="2"/>
</dbReference>
<dbReference type="AlphaFoldDB" id="D9R5U6"/>
<dbReference type="PANTHER" id="PTHR43534">
    <property type="entry name" value="MIND SUPERFAMILY P-LOOP ATPASE CONTAINING AN INSERTED FERREDOXIN DOMAIN"/>
    <property type="match status" value="1"/>
</dbReference>
<dbReference type="PROSITE" id="PS00198">
    <property type="entry name" value="4FE4S_FER_1"/>
    <property type="match status" value="1"/>
</dbReference>
<dbReference type="KEGG" id="csh:Closa_2729"/>
<dbReference type="InterPro" id="IPR002586">
    <property type="entry name" value="CobQ/CobB/MinD/ParA_Nub-bd_dom"/>
</dbReference>
<keyword evidence="3" id="KW-0411">Iron-sulfur</keyword>
<dbReference type="OrthoDB" id="9804603at2"/>
<dbReference type="EMBL" id="CP002109">
    <property type="protein sequence ID" value="ADL05279.1"/>
    <property type="molecule type" value="Genomic_DNA"/>
</dbReference>
<evidence type="ECO:0000313" key="5">
    <source>
        <dbReference type="EMBL" id="ADL05279.1"/>
    </source>
</evidence>
<dbReference type="RefSeq" id="WP_013273363.1">
    <property type="nucleotide sequence ID" value="NC_014376.1"/>
</dbReference>
<dbReference type="eggNOG" id="COG1433">
    <property type="taxonomic scope" value="Bacteria"/>
</dbReference>
<dbReference type="Gene3D" id="3.30.70.20">
    <property type="match status" value="1"/>
</dbReference>
<dbReference type="Proteomes" id="UP000001662">
    <property type="component" value="Chromosome"/>
</dbReference>
<dbReference type="Pfam" id="PF01656">
    <property type="entry name" value="CbiA"/>
    <property type="match status" value="1"/>
</dbReference>
<evidence type="ECO:0000256" key="1">
    <source>
        <dbReference type="ARBA" id="ARBA00022723"/>
    </source>
</evidence>
<dbReference type="Pfam" id="PF02579">
    <property type="entry name" value="Nitro_FeMo-Co"/>
    <property type="match status" value="1"/>
</dbReference>
<dbReference type="InterPro" id="IPR036105">
    <property type="entry name" value="DiNase_FeMo-co_biosyn_sf"/>
</dbReference>
<keyword evidence="1" id="KW-0479">Metal-binding</keyword>
<dbReference type="Gene3D" id="3.40.50.300">
    <property type="entry name" value="P-loop containing nucleotide triphosphate hydrolases"/>
    <property type="match status" value="1"/>
</dbReference>
<dbReference type="Gene3D" id="3.30.420.130">
    <property type="entry name" value="Dinitrogenase iron-molybdenum cofactor biosynthesis domain"/>
    <property type="match status" value="1"/>
</dbReference>
<dbReference type="SUPFAM" id="SSF53146">
    <property type="entry name" value="Nitrogenase accessory factor-like"/>
    <property type="match status" value="1"/>
</dbReference>
<evidence type="ECO:0000256" key="3">
    <source>
        <dbReference type="ARBA" id="ARBA00023014"/>
    </source>
</evidence>
<dbReference type="GO" id="GO:0051536">
    <property type="term" value="F:iron-sulfur cluster binding"/>
    <property type="evidence" value="ECO:0007669"/>
    <property type="project" value="UniProtKB-KW"/>
</dbReference>
<dbReference type="GO" id="GO:0046872">
    <property type="term" value="F:metal ion binding"/>
    <property type="evidence" value="ECO:0007669"/>
    <property type="project" value="UniProtKB-KW"/>
</dbReference>
<dbReference type="InterPro" id="IPR017896">
    <property type="entry name" value="4Fe4S_Fe-S-bd"/>
</dbReference>
<dbReference type="Pfam" id="PF00037">
    <property type="entry name" value="Fer4"/>
    <property type="match status" value="2"/>
</dbReference>
<dbReference type="STRING" id="610130.Closa_2729"/>
<accession>D9R5U6</accession>
<keyword evidence="6" id="KW-1185">Reference proteome</keyword>